<keyword evidence="1" id="KW-0808">Transferase</keyword>
<dbReference type="InterPro" id="IPR035107">
    <property type="entry name" value="tRNA_thiolation_TtcA_Ctu1"/>
</dbReference>
<evidence type="ECO:0000313" key="3">
    <source>
        <dbReference type="EMBL" id="PCI78049.1"/>
    </source>
</evidence>
<organism evidence="3 4">
    <name type="scientific">Aerophobetes bacterium</name>
    <dbReference type="NCBI Taxonomy" id="2030807"/>
    <lineage>
        <taxon>Bacteria</taxon>
        <taxon>Candidatus Aerophobota</taxon>
    </lineage>
</organism>
<dbReference type="AlphaFoldDB" id="A0A2A4X7F6"/>
<proteinExistence type="predicted"/>
<reference evidence="4" key="1">
    <citation type="submission" date="2017-08" db="EMBL/GenBank/DDBJ databases">
        <title>A dynamic microbial community with high functional redundancy inhabits the cold, oxic subseafloor aquifer.</title>
        <authorList>
            <person name="Tully B.J."/>
            <person name="Wheat C.G."/>
            <person name="Glazer B.T."/>
            <person name="Huber J.A."/>
        </authorList>
    </citation>
    <scope>NUCLEOTIDE SEQUENCE [LARGE SCALE GENOMIC DNA]</scope>
</reference>
<dbReference type="EMBL" id="NVUK01000009">
    <property type="protein sequence ID" value="PCI78049.1"/>
    <property type="molecule type" value="Genomic_DNA"/>
</dbReference>
<dbReference type="SUPFAM" id="SSF52402">
    <property type="entry name" value="Adenine nucleotide alpha hydrolases-like"/>
    <property type="match status" value="1"/>
</dbReference>
<dbReference type="PIRSF" id="PIRSF004976">
    <property type="entry name" value="ATPase_YdaO"/>
    <property type="match status" value="1"/>
</dbReference>
<evidence type="ECO:0000256" key="1">
    <source>
        <dbReference type="ARBA" id="ARBA00022679"/>
    </source>
</evidence>
<gene>
    <name evidence="3" type="ORF">COB21_01785</name>
</gene>
<accession>A0A2A4X7F6</accession>
<protein>
    <submittedName>
        <fullName evidence="3">tRNA 2-thiocytidine(32) synthetase TtcA</fullName>
    </submittedName>
</protein>
<dbReference type="InterPro" id="IPR014729">
    <property type="entry name" value="Rossmann-like_a/b/a_fold"/>
</dbReference>
<dbReference type="Gene3D" id="3.40.50.620">
    <property type="entry name" value="HUPs"/>
    <property type="match status" value="1"/>
</dbReference>
<dbReference type="Pfam" id="PF01171">
    <property type="entry name" value="ATP_bind_3"/>
    <property type="match status" value="1"/>
</dbReference>
<evidence type="ECO:0000313" key="4">
    <source>
        <dbReference type="Proteomes" id="UP000218775"/>
    </source>
</evidence>
<dbReference type="Proteomes" id="UP000218775">
    <property type="component" value="Unassembled WGS sequence"/>
</dbReference>
<evidence type="ECO:0000259" key="2">
    <source>
        <dbReference type="Pfam" id="PF01171"/>
    </source>
</evidence>
<sequence>MFNETLSQLTSSCSALERKIESLVRKAVYDFSLLPKDGRIGIALSGGKDSITLLLMLLKLSGRGFGKLDIQAFHVQGVASCGAGLATSALSAICKKLNVPLHILDSQIKEDQLHCYRCSRERRSLIFNAAKAQDIDFIAFGHHKDDQIQTLLLNLLHKAEFATSLPKIRMVDYGITIVRPLLYVDESSIVTWSKQKGFARVTCMCPVGQHSNRRKVQEIIEMLKQTFPNCKTNLFQAAMRYGSNKAIRESL</sequence>
<dbReference type="GO" id="GO:0016740">
    <property type="term" value="F:transferase activity"/>
    <property type="evidence" value="ECO:0007669"/>
    <property type="project" value="UniProtKB-KW"/>
</dbReference>
<dbReference type="InterPro" id="IPR011063">
    <property type="entry name" value="TilS/TtcA_N"/>
</dbReference>
<dbReference type="PANTHER" id="PTHR43686">
    <property type="entry name" value="SULFURTRANSFERASE-RELATED"/>
    <property type="match status" value="1"/>
</dbReference>
<dbReference type="PANTHER" id="PTHR43686:SF1">
    <property type="entry name" value="AMINOTRAN_5 DOMAIN-CONTAINING PROTEIN"/>
    <property type="match status" value="1"/>
</dbReference>
<name>A0A2A4X7F6_UNCAE</name>
<feature type="domain" description="tRNA(Ile)-lysidine/2-thiocytidine synthase N-terminal" evidence="2">
    <location>
        <begin position="40"/>
        <end position="198"/>
    </location>
</feature>
<comment type="caution">
    <text evidence="3">The sequence shown here is derived from an EMBL/GenBank/DDBJ whole genome shotgun (WGS) entry which is preliminary data.</text>
</comment>
<dbReference type="GO" id="GO:0008033">
    <property type="term" value="P:tRNA processing"/>
    <property type="evidence" value="ECO:0007669"/>
    <property type="project" value="InterPro"/>
</dbReference>